<proteinExistence type="predicted"/>
<dbReference type="AlphaFoldDB" id="A0AAD7R2V0"/>
<sequence length="100" mass="10404">MDPFAYVDDSLISLTSRQESLSSGAPSPGREKALLSISPPCLPLSLPPACFLYPRPATSPSFPAALPGACVLGNLPCCLLTCCGPPLQPPLISRVKPISQ</sequence>
<evidence type="ECO:0000313" key="2">
    <source>
        <dbReference type="Proteomes" id="UP001221898"/>
    </source>
</evidence>
<evidence type="ECO:0000313" key="1">
    <source>
        <dbReference type="EMBL" id="KAJ8358341.1"/>
    </source>
</evidence>
<comment type="caution">
    <text evidence="1">The sequence shown here is derived from an EMBL/GenBank/DDBJ whole genome shotgun (WGS) entry which is preliminary data.</text>
</comment>
<gene>
    <name evidence="1" type="ORF">AAFF_G00013420</name>
</gene>
<reference evidence="1" key="1">
    <citation type="journal article" date="2023" name="Science">
        <title>Genome structures resolve the early diversification of teleost fishes.</title>
        <authorList>
            <person name="Parey E."/>
            <person name="Louis A."/>
            <person name="Montfort J."/>
            <person name="Bouchez O."/>
            <person name="Roques C."/>
            <person name="Iampietro C."/>
            <person name="Lluch J."/>
            <person name="Castinel A."/>
            <person name="Donnadieu C."/>
            <person name="Desvignes T."/>
            <person name="Floi Bucao C."/>
            <person name="Jouanno E."/>
            <person name="Wen M."/>
            <person name="Mejri S."/>
            <person name="Dirks R."/>
            <person name="Jansen H."/>
            <person name="Henkel C."/>
            <person name="Chen W.J."/>
            <person name="Zahm M."/>
            <person name="Cabau C."/>
            <person name="Klopp C."/>
            <person name="Thompson A.W."/>
            <person name="Robinson-Rechavi M."/>
            <person name="Braasch I."/>
            <person name="Lecointre G."/>
            <person name="Bobe J."/>
            <person name="Postlethwait J.H."/>
            <person name="Berthelot C."/>
            <person name="Roest Crollius H."/>
            <person name="Guiguen Y."/>
        </authorList>
    </citation>
    <scope>NUCLEOTIDE SEQUENCE</scope>
    <source>
        <strain evidence="1">NC1722</strain>
    </source>
</reference>
<accession>A0AAD7R2V0</accession>
<keyword evidence="2" id="KW-1185">Reference proteome</keyword>
<dbReference type="EMBL" id="JAINUG010001028">
    <property type="protein sequence ID" value="KAJ8358341.1"/>
    <property type="molecule type" value="Genomic_DNA"/>
</dbReference>
<dbReference type="Proteomes" id="UP001221898">
    <property type="component" value="Unassembled WGS sequence"/>
</dbReference>
<protein>
    <submittedName>
        <fullName evidence="1">Uncharacterized protein</fullName>
    </submittedName>
</protein>
<name>A0AAD7R2V0_9TELE</name>
<organism evidence="1 2">
    <name type="scientific">Aldrovandia affinis</name>
    <dbReference type="NCBI Taxonomy" id="143900"/>
    <lineage>
        <taxon>Eukaryota</taxon>
        <taxon>Metazoa</taxon>
        <taxon>Chordata</taxon>
        <taxon>Craniata</taxon>
        <taxon>Vertebrata</taxon>
        <taxon>Euteleostomi</taxon>
        <taxon>Actinopterygii</taxon>
        <taxon>Neopterygii</taxon>
        <taxon>Teleostei</taxon>
        <taxon>Notacanthiformes</taxon>
        <taxon>Halosauridae</taxon>
        <taxon>Aldrovandia</taxon>
    </lineage>
</organism>